<proteinExistence type="inferred from homology"/>
<feature type="active site" description="Proton donor" evidence="2">
    <location>
        <position position="43"/>
    </location>
</feature>
<dbReference type="PANTHER" id="PTHR35561">
    <property type="entry name" value="RNA 2',3'-CYCLIC PHOSPHODIESTERASE"/>
    <property type="match status" value="1"/>
</dbReference>
<feature type="short sequence motif" description="HXTX 1" evidence="2">
    <location>
        <begin position="43"/>
        <end position="46"/>
    </location>
</feature>
<dbReference type="Pfam" id="PF13563">
    <property type="entry name" value="2_5_RNA_ligase2"/>
    <property type="match status" value="1"/>
</dbReference>
<evidence type="ECO:0000313" key="3">
    <source>
        <dbReference type="EMBL" id="MFC3107217.1"/>
    </source>
</evidence>
<dbReference type="EC" id="3.1.4.58" evidence="2"/>
<dbReference type="HAMAP" id="MF_01940">
    <property type="entry name" value="RNA_CPDase"/>
    <property type="match status" value="1"/>
</dbReference>
<reference evidence="4" key="1">
    <citation type="journal article" date="2019" name="Int. J. Syst. Evol. Microbiol.">
        <title>The Global Catalogue of Microorganisms (GCM) 10K type strain sequencing project: providing services to taxonomists for standard genome sequencing and annotation.</title>
        <authorList>
            <consortium name="The Broad Institute Genomics Platform"/>
            <consortium name="The Broad Institute Genome Sequencing Center for Infectious Disease"/>
            <person name="Wu L."/>
            <person name="Ma J."/>
        </authorList>
    </citation>
    <scope>NUCLEOTIDE SEQUENCE [LARGE SCALE GENOMIC DNA]</scope>
    <source>
        <strain evidence="4">KCTC 42986</strain>
    </source>
</reference>
<sequence length="174" mass="19761">MPDQQPQKLRLFYALWPDAATRAALTQLQLAVRGRKMRPENFHLTLAFLGEQAPASLPLLRQVLQQLGGSALDLQLDQYGYFRRNRIAWAGMQQVPPALIALQQDLAQALVRHRIDYDNQSAFRPHLTLARNAPAPEQLTAVPVLWHADQVALVQSDSLDQGRQYRILASHWLK</sequence>
<keyword evidence="4" id="KW-1185">Reference proteome</keyword>
<evidence type="ECO:0000256" key="1">
    <source>
        <dbReference type="ARBA" id="ARBA00022801"/>
    </source>
</evidence>
<protein>
    <recommendedName>
        <fullName evidence="2">RNA 2',3'-cyclic phosphodiesterase</fullName>
        <shortName evidence="2">RNA 2',3'-CPDase</shortName>
        <ecNumber evidence="2">3.1.4.58</ecNumber>
    </recommendedName>
</protein>
<name>A0ABV7F052_9BURK</name>
<comment type="function">
    <text evidence="2">Hydrolyzes RNA 2',3'-cyclic phosphodiester to an RNA 2'-phosphomonoester.</text>
</comment>
<evidence type="ECO:0000313" key="4">
    <source>
        <dbReference type="Proteomes" id="UP001595530"/>
    </source>
</evidence>
<dbReference type="NCBIfam" id="TIGR02258">
    <property type="entry name" value="2_5_ligase"/>
    <property type="match status" value="1"/>
</dbReference>
<keyword evidence="1 2" id="KW-0378">Hydrolase</keyword>
<dbReference type="RefSeq" id="WP_390326647.1">
    <property type="nucleotide sequence ID" value="NZ_JBHRTP010000008.1"/>
</dbReference>
<dbReference type="Gene3D" id="3.90.1140.10">
    <property type="entry name" value="Cyclic phosphodiesterase"/>
    <property type="match status" value="1"/>
</dbReference>
<comment type="similarity">
    <text evidence="2">Belongs to the 2H phosphoesterase superfamily. ThpR family.</text>
</comment>
<comment type="catalytic activity">
    <reaction evidence="2">
        <text>a 3'-end 2',3'-cyclophospho-ribonucleotide-RNA + H2O = a 3'-end 2'-phospho-ribonucleotide-RNA + H(+)</text>
        <dbReference type="Rhea" id="RHEA:11828"/>
        <dbReference type="Rhea" id="RHEA-COMP:10464"/>
        <dbReference type="Rhea" id="RHEA-COMP:17353"/>
        <dbReference type="ChEBI" id="CHEBI:15377"/>
        <dbReference type="ChEBI" id="CHEBI:15378"/>
        <dbReference type="ChEBI" id="CHEBI:83064"/>
        <dbReference type="ChEBI" id="CHEBI:173113"/>
        <dbReference type="EC" id="3.1.4.58"/>
    </reaction>
</comment>
<feature type="short sequence motif" description="HXTX 2" evidence="2">
    <location>
        <begin position="126"/>
        <end position="129"/>
    </location>
</feature>
<dbReference type="EMBL" id="JBHRTP010000008">
    <property type="protein sequence ID" value="MFC3107217.1"/>
    <property type="molecule type" value="Genomic_DNA"/>
</dbReference>
<organism evidence="3 4">
    <name type="scientific">Undibacterium arcticum</name>
    <dbReference type="NCBI Taxonomy" id="1762892"/>
    <lineage>
        <taxon>Bacteria</taxon>
        <taxon>Pseudomonadati</taxon>
        <taxon>Pseudomonadota</taxon>
        <taxon>Betaproteobacteria</taxon>
        <taxon>Burkholderiales</taxon>
        <taxon>Oxalobacteraceae</taxon>
        <taxon>Undibacterium</taxon>
    </lineage>
</organism>
<accession>A0ABV7F052</accession>
<dbReference type="PANTHER" id="PTHR35561:SF1">
    <property type="entry name" value="RNA 2',3'-CYCLIC PHOSPHODIESTERASE"/>
    <property type="match status" value="1"/>
</dbReference>
<feature type="active site" description="Proton acceptor" evidence="2">
    <location>
        <position position="126"/>
    </location>
</feature>
<dbReference type="Proteomes" id="UP001595530">
    <property type="component" value="Unassembled WGS sequence"/>
</dbReference>
<dbReference type="InterPro" id="IPR009097">
    <property type="entry name" value="Cyclic_Pdiesterase"/>
</dbReference>
<evidence type="ECO:0000256" key="2">
    <source>
        <dbReference type="HAMAP-Rule" id="MF_01940"/>
    </source>
</evidence>
<comment type="caution">
    <text evidence="3">The sequence shown here is derived from an EMBL/GenBank/DDBJ whole genome shotgun (WGS) entry which is preliminary data.</text>
</comment>
<gene>
    <name evidence="3" type="primary">thpR</name>
    <name evidence="3" type="ORF">ACFOFO_04425</name>
</gene>
<dbReference type="SUPFAM" id="SSF55144">
    <property type="entry name" value="LigT-like"/>
    <property type="match status" value="1"/>
</dbReference>
<dbReference type="InterPro" id="IPR004175">
    <property type="entry name" value="RNA_CPDase"/>
</dbReference>